<feature type="region of interest" description="Disordered" evidence="1">
    <location>
        <begin position="42"/>
        <end position="74"/>
    </location>
</feature>
<dbReference type="Gene3D" id="3.40.525.10">
    <property type="entry name" value="CRAL-TRIO lipid binding domain"/>
    <property type="match status" value="1"/>
</dbReference>
<protein>
    <submittedName>
        <fullName evidence="4">Phosphatidylinositol transfer protein CSR1</fullName>
    </submittedName>
</protein>
<dbReference type="VEuPathDB" id="FungiDB:C5L36_0E04740"/>
<dbReference type="InterPro" id="IPR001251">
    <property type="entry name" value="CRAL-TRIO_dom"/>
</dbReference>
<dbReference type="InterPro" id="IPR052432">
    <property type="entry name" value="PITP/CRAL-TRIO"/>
</dbReference>
<proteinExistence type="predicted"/>
<evidence type="ECO:0000313" key="4">
    <source>
        <dbReference type="EMBL" id="ONH72450.1"/>
    </source>
</evidence>
<evidence type="ECO:0000313" key="5">
    <source>
        <dbReference type="Proteomes" id="UP000029867"/>
    </source>
</evidence>
<dbReference type="Proteomes" id="UP000029867">
    <property type="component" value="Unassembled WGS sequence"/>
</dbReference>
<dbReference type="PANTHER" id="PTHR46590:SF1">
    <property type="entry name" value="PHOSPHATIDYLINOSITOL TRANSFER PROTEIN CSR1"/>
    <property type="match status" value="1"/>
</dbReference>
<evidence type="ECO:0000313" key="3">
    <source>
        <dbReference type="EMBL" id="KGK38931.1"/>
    </source>
</evidence>
<dbReference type="AlphaFoldDB" id="A0A099P4K1"/>
<dbReference type="GO" id="GO:0043001">
    <property type="term" value="P:Golgi to plasma membrane protein transport"/>
    <property type="evidence" value="ECO:0007669"/>
    <property type="project" value="EnsemblFungi"/>
</dbReference>
<dbReference type="GO" id="GO:1901352">
    <property type="term" value="P:negative regulation of phosphatidylglycerol biosynthetic process"/>
    <property type="evidence" value="ECO:0007669"/>
    <property type="project" value="EnsemblFungi"/>
</dbReference>
<dbReference type="Proteomes" id="UP000189274">
    <property type="component" value="Unassembled WGS sequence"/>
</dbReference>
<dbReference type="GO" id="GO:0005768">
    <property type="term" value="C:endosome"/>
    <property type="evidence" value="ECO:0007669"/>
    <property type="project" value="EnsemblFungi"/>
</dbReference>
<evidence type="ECO:0000256" key="1">
    <source>
        <dbReference type="SAM" id="MobiDB-lite"/>
    </source>
</evidence>
<comment type="caution">
    <text evidence="3">The sequence shown here is derived from an EMBL/GenBank/DDBJ whole genome shotgun (WGS) entry which is preliminary data.</text>
</comment>
<dbReference type="EMBL" id="JQFK01000014">
    <property type="protein sequence ID" value="KGK38931.1"/>
    <property type="molecule type" value="Genomic_DNA"/>
</dbReference>
<organism evidence="3 5">
    <name type="scientific">Pichia kudriavzevii</name>
    <name type="common">Yeast</name>
    <name type="synonym">Issatchenkia orientalis</name>
    <dbReference type="NCBI Taxonomy" id="4909"/>
    <lineage>
        <taxon>Eukaryota</taxon>
        <taxon>Fungi</taxon>
        <taxon>Dikarya</taxon>
        <taxon>Ascomycota</taxon>
        <taxon>Saccharomycotina</taxon>
        <taxon>Pichiomycetes</taxon>
        <taxon>Pichiales</taxon>
        <taxon>Pichiaceae</taxon>
        <taxon>Pichia</taxon>
    </lineage>
</organism>
<reference evidence="6" key="3">
    <citation type="journal article" date="2017" name="Genome Announc.">
        <title>Genome sequences of Cyberlindnera fabianii 65, Pichia kudriavzevii 129, and Saccharomyces cerevisiae 131 isolated from fermented masau fruits in Zimbabwe.</title>
        <authorList>
            <person name="van Rijswijck I.M.H."/>
            <person name="Derks M.F.L."/>
            <person name="Abee T."/>
            <person name="de Ridder D."/>
            <person name="Smid E.J."/>
        </authorList>
    </citation>
    <scope>NUCLEOTIDE SEQUENCE [LARGE SCALE GENOMIC DNA]</scope>
    <source>
        <strain evidence="6">129</strain>
    </source>
</reference>
<dbReference type="Pfam" id="PF00650">
    <property type="entry name" value="CRAL_TRIO"/>
    <property type="match status" value="1"/>
</dbReference>
<name>A0A099P4K1_PICKU</name>
<dbReference type="SMART" id="SM00516">
    <property type="entry name" value="SEC14"/>
    <property type="match status" value="1"/>
</dbReference>
<dbReference type="GO" id="GO:0046488">
    <property type="term" value="P:phosphatidylinositol metabolic process"/>
    <property type="evidence" value="ECO:0007669"/>
    <property type="project" value="EnsemblFungi"/>
</dbReference>
<gene>
    <name evidence="4" type="ORF">BOH78_3801</name>
    <name evidence="3" type="ORF">JL09_g1938</name>
</gene>
<evidence type="ECO:0000313" key="6">
    <source>
        <dbReference type="Proteomes" id="UP000189274"/>
    </source>
</evidence>
<dbReference type="GO" id="GO:0005829">
    <property type="term" value="C:cytosol"/>
    <property type="evidence" value="ECO:0007669"/>
    <property type="project" value="EnsemblFungi"/>
</dbReference>
<sequence>MTNATPSGRVQNLSPDQELVLKEFWMYILHFSGYKVTPHGPLSRSNSVKAVPVEKHAHKSGGGSSSSGGGLFGRFKRNSKKEEEHLAKTLSNQAAIDPSVKHSTDVRVHEALASLDPKKVLDAFWLAIRQDYPDNLILRFIRARKWDVDHSLLMFANSIEWRMKESHVDSLLHGGELECQRKGLDGVISQFKSGKCLIHGKDRRGRPLVIVRPRFHHKADQTPEEIEKFTLLMIEYSRLTLHEPVDSCTVIFDLQGFTMANMDYDPVKFMIKAFEAHYPESLGVLLIHRAPWIFNGIWKIVKNWLDPVVASKINFTKNISDLEKFIEKDQLMKFLDGDDDYEYEYLQPNEKDNGLAITDKEITEKLFLERSKLQEEFISKTIAWIETPDNETSKSLLQERLEIQRKLTDNYHSYDGAVRNRSIYDRLSVIKL</sequence>
<dbReference type="SMART" id="SM01100">
    <property type="entry name" value="CRAL_TRIO_N"/>
    <property type="match status" value="1"/>
</dbReference>
<dbReference type="SUPFAM" id="SSF46938">
    <property type="entry name" value="CRAL/TRIO N-terminal domain"/>
    <property type="match status" value="1"/>
</dbReference>
<feature type="compositionally biased region" description="Gly residues" evidence="1">
    <location>
        <begin position="60"/>
        <end position="72"/>
    </location>
</feature>
<reference evidence="4" key="4">
    <citation type="submission" date="2017-01" db="EMBL/GenBank/DDBJ databases">
        <authorList>
            <person name="Mah S.A."/>
            <person name="Swanson W.J."/>
            <person name="Moy G.W."/>
            <person name="Vacquier V.D."/>
        </authorList>
    </citation>
    <scope>NUCLEOTIDE SEQUENCE [LARGE SCALE GENOMIC DNA]</scope>
    <source>
        <strain evidence="4">129</strain>
    </source>
</reference>
<feature type="domain" description="CRAL-TRIO" evidence="2">
    <location>
        <begin position="184"/>
        <end position="343"/>
    </location>
</feature>
<dbReference type="PROSITE" id="PS50191">
    <property type="entry name" value="CRAL_TRIO"/>
    <property type="match status" value="1"/>
</dbReference>
<dbReference type="InterPro" id="IPR036865">
    <property type="entry name" value="CRAL-TRIO_dom_sf"/>
</dbReference>
<dbReference type="GO" id="GO:0005811">
    <property type="term" value="C:lipid droplet"/>
    <property type="evidence" value="ECO:0007669"/>
    <property type="project" value="EnsemblFungi"/>
</dbReference>
<dbReference type="GO" id="GO:0045717">
    <property type="term" value="P:negative regulation of fatty acid biosynthetic process"/>
    <property type="evidence" value="ECO:0007669"/>
    <property type="project" value="EnsemblFungi"/>
</dbReference>
<dbReference type="GO" id="GO:2001247">
    <property type="term" value="P:positive regulation of phosphatidylcholine biosynthetic process"/>
    <property type="evidence" value="ECO:0007669"/>
    <property type="project" value="EnsemblFungi"/>
</dbReference>
<dbReference type="SUPFAM" id="SSF52087">
    <property type="entry name" value="CRAL/TRIO domain"/>
    <property type="match status" value="1"/>
</dbReference>
<dbReference type="CDD" id="cd00170">
    <property type="entry name" value="SEC14"/>
    <property type="match status" value="1"/>
</dbReference>
<accession>A0A099P4K1</accession>
<dbReference type="PANTHER" id="PTHR46590">
    <property type="entry name" value="PHOSPHATIDYLINOSITOL TRANSFER PROTEIN CSR1-RELATED"/>
    <property type="match status" value="1"/>
</dbReference>
<dbReference type="GO" id="GO:0008526">
    <property type="term" value="F:phosphatidylinositol transfer activity"/>
    <property type="evidence" value="ECO:0007669"/>
    <property type="project" value="EnsemblFungi"/>
</dbReference>
<evidence type="ECO:0000259" key="2">
    <source>
        <dbReference type="PROSITE" id="PS50191"/>
    </source>
</evidence>
<dbReference type="HOGENOM" id="CLU_016665_3_0_1"/>
<reference evidence="3" key="2">
    <citation type="submission" date="2014-08" db="EMBL/GenBank/DDBJ databases">
        <title>Exploiting Issatchenkia orientalis SD108 for Succinic Acid Production.</title>
        <authorList>
            <person name="Xiao H."/>
            <person name="Shao Z."/>
            <person name="Jiang Y."/>
            <person name="Dole S."/>
            <person name="Zhao H."/>
        </authorList>
    </citation>
    <scope>NUCLEOTIDE SEQUENCE [LARGE SCALE GENOMIC DNA]</scope>
    <source>
        <strain evidence="3">SD108</strain>
    </source>
</reference>
<dbReference type="eggNOG" id="KOG1470">
    <property type="taxonomic scope" value="Eukaryota"/>
</dbReference>
<reference evidence="5" key="1">
    <citation type="journal article" date="2014" name="Microb. Cell Fact.">
        <title>Exploiting Issatchenkia orientalis SD108 for succinic acid production.</title>
        <authorList>
            <person name="Xiao H."/>
            <person name="Shao Z."/>
            <person name="Jiang Y."/>
            <person name="Dole S."/>
            <person name="Zhao H."/>
        </authorList>
    </citation>
    <scope>NUCLEOTIDE SEQUENCE [LARGE SCALE GENOMIC DNA]</scope>
    <source>
        <strain evidence="5">SD108</strain>
    </source>
</reference>
<dbReference type="EMBL" id="MQVM01000021">
    <property type="protein sequence ID" value="ONH72450.1"/>
    <property type="molecule type" value="Genomic_DNA"/>
</dbReference>
<dbReference type="InterPro" id="IPR036273">
    <property type="entry name" value="CRAL/TRIO_N_dom_sf"/>
</dbReference>
<dbReference type="InterPro" id="IPR011074">
    <property type="entry name" value="CRAL/TRIO_N_dom"/>
</dbReference>
<dbReference type="Pfam" id="PF03765">
    <property type="entry name" value="CRAL_TRIO_N"/>
    <property type="match status" value="1"/>
</dbReference>